<name>A0A9Q3CLN3_9BASI</name>
<evidence type="ECO:0000313" key="1">
    <source>
        <dbReference type="EMBL" id="MBW0486258.1"/>
    </source>
</evidence>
<dbReference type="GO" id="GO:0003676">
    <property type="term" value="F:nucleic acid binding"/>
    <property type="evidence" value="ECO:0007669"/>
    <property type="project" value="InterPro"/>
</dbReference>
<dbReference type="Gene3D" id="3.30.420.10">
    <property type="entry name" value="Ribonuclease H-like superfamily/Ribonuclease H"/>
    <property type="match status" value="1"/>
</dbReference>
<sequence>MVYNTMKKYKHFGTVQTKKKTARPLIMITQERRELDCIITQGRHLTVAQVTDLLIKQVPTWKIQHEIHKLGKQSCIAPKKPYLRRLAFAHAHHQWTINNWARVIWMDDSAFELGKKVDQVHVWRTPQEKWQQENLAVNH</sequence>
<evidence type="ECO:0008006" key="3">
    <source>
        <dbReference type="Google" id="ProtNLM"/>
    </source>
</evidence>
<dbReference type="EMBL" id="AVOT02008559">
    <property type="protein sequence ID" value="MBW0486258.1"/>
    <property type="molecule type" value="Genomic_DNA"/>
</dbReference>
<dbReference type="InterPro" id="IPR036397">
    <property type="entry name" value="RNaseH_sf"/>
</dbReference>
<comment type="caution">
    <text evidence="1">The sequence shown here is derived from an EMBL/GenBank/DDBJ whole genome shotgun (WGS) entry which is preliminary data.</text>
</comment>
<reference evidence="1" key="1">
    <citation type="submission" date="2021-03" db="EMBL/GenBank/DDBJ databases">
        <title>Draft genome sequence of rust myrtle Austropuccinia psidii MF-1, a brazilian biotype.</title>
        <authorList>
            <person name="Quecine M.C."/>
            <person name="Pachon D.M.R."/>
            <person name="Bonatelli M.L."/>
            <person name="Correr F.H."/>
            <person name="Franceschini L.M."/>
            <person name="Leite T.F."/>
            <person name="Margarido G.R.A."/>
            <person name="Almeida C.A."/>
            <person name="Ferrarezi J.A."/>
            <person name="Labate C.A."/>
        </authorList>
    </citation>
    <scope>NUCLEOTIDE SEQUENCE</scope>
    <source>
        <strain evidence="1">MF-1</strain>
    </source>
</reference>
<keyword evidence="2" id="KW-1185">Reference proteome</keyword>
<accession>A0A9Q3CLN3</accession>
<dbReference type="Proteomes" id="UP000765509">
    <property type="component" value="Unassembled WGS sequence"/>
</dbReference>
<organism evidence="1 2">
    <name type="scientific">Austropuccinia psidii MF-1</name>
    <dbReference type="NCBI Taxonomy" id="1389203"/>
    <lineage>
        <taxon>Eukaryota</taxon>
        <taxon>Fungi</taxon>
        <taxon>Dikarya</taxon>
        <taxon>Basidiomycota</taxon>
        <taxon>Pucciniomycotina</taxon>
        <taxon>Pucciniomycetes</taxon>
        <taxon>Pucciniales</taxon>
        <taxon>Sphaerophragmiaceae</taxon>
        <taxon>Austropuccinia</taxon>
    </lineage>
</organism>
<protein>
    <recommendedName>
        <fullName evidence="3">Transposase Tc1-like domain-containing protein</fullName>
    </recommendedName>
</protein>
<evidence type="ECO:0000313" key="2">
    <source>
        <dbReference type="Proteomes" id="UP000765509"/>
    </source>
</evidence>
<dbReference type="AlphaFoldDB" id="A0A9Q3CLN3"/>
<proteinExistence type="predicted"/>
<gene>
    <name evidence="1" type="ORF">O181_025973</name>
</gene>